<gene>
    <name evidence="1" type="ORF">CCMP2556_LOCUS978</name>
</gene>
<comment type="caution">
    <text evidence="1">The sequence shown here is derived from an EMBL/GenBank/DDBJ whole genome shotgun (WGS) entry which is preliminary data.</text>
</comment>
<dbReference type="PANTHER" id="PTHR36960:SF1">
    <property type="entry name" value="SI:DKEY-32E6.3"/>
    <property type="match status" value="1"/>
</dbReference>
<evidence type="ECO:0008006" key="3">
    <source>
        <dbReference type="Google" id="ProtNLM"/>
    </source>
</evidence>
<accession>A0ABP0HC05</accession>
<proteinExistence type="predicted"/>
<dbReference type="Proteomes" id="UP001642484">
    <property type="component" value="Unassembled WGS sequence"/>
</dbReference>
<organism evidence="1 2">
    <name type="scientific">Durusdinium trenchii</name>
    <dbReference type="NCBI Taxonomy" id="1381693"/>
    <lineage>
        <taxon>Eukaryota</taxon>
        <taxon>Sar</taxon>
        <taxon>Alveolata</taxon>
        <taxon>Dinophyceae</taxon>
        <taxon>Suessiales</taxon>
        <taxon>Symbiodiniaceae</taxon>
        <taxon>Durusdinium</taxon>
    </lineage>
</organism>
<keyword evidence="2" id="KW-1185">Reference proteome</keyword>
<reference evidence="1 2" key="1">
    <citation type="submission" date="2024-02" db="EMBL/GenBank/DDBJ databases">
        <authorList>
            <person name="Chen Y."/>
            <person name="Shah S."/>
            <person name="Dougan E. K."/>
            <person name="Thang M."/>
            <person name="Chan C."/>
        </authorList>
    </citation>
    <scope>NUCLEOTIDE SEQUENCE [LARGE SCALE GENOMIC DNA]</scope>
</reference>
<evidence type="ECO:0000313" key="1">
    <source>
        <dbReference type="EMBL" id="CAK8987717.1"/>
    </source>
</evidence>
<dbReference type="EMBL" id="CAXAMN010000325">
    <property type="protein sequence ID" value="CAK8987717.1"/>
    <property type="molecule type" value="Genomic_DNA"/>
</dbReference>
<sequence>MAAARKLVLHFDVNETIMVGDPASGVDFESSLNHILAKVAFLDKDNKDFWHDGTPLDLAKRKDGEIPPLLTNFDAETGPVLKCYEANRKNALWPPSKFTDPGLPGEIYRPLFEELKQQLQWKASKNEVFAPDGHHFLLPAFFHTLAELEKQGRDFTLVIRTFGTDLPEVARCLQAFARGEHPDFPQKFERFGLALEDALWVLRREDRSDVQSPIYLRRYEEHLGKEGLGQDMSAPDRVSYTDELGPDEKVVDFIASKPVLAIRDDYHHWRKMRYVPESGKPLWISLDDDVQHIFFDDNIHNKAHDSIVAVRARKSSSEPFRAVSGEVTRLLEGVLLVKAHPVEAIRDKDYFLREIQRCEEKFELMSKHGSLRGLLQPA</sequence>
<dbReference type="PANTHER" id="PTHR36960">
    <property type="entry name" value="SI:DKEY-32E6.3"/>
    <property type="match status" value="1"/>
</dbReference>
<evidence type="ECO:0000313" key="2">
    <source>
        <dbReference type="Proteomes" id="UP001642484"/>
    </source>
</evidence>
<name>A0ABP0HC05_9DINO</name>
<protein>
    <recommendedName>
        <fullName evidence="3">FCP1 homology domain-containing protein</fullName>
    </recommendedName>
</protein>